<protein>
    <submittedName>
        <fullName evidence="1">Uncharacterized protein</fullName>
    </submittedName>
</protein>
<dbReference type="RefSeq" id="WP_200311374.1">
    <property type="nucleotide sequence ID" value="NZ_JAENIM010000039.1"/>
</dbReference>
<dbReference type="Proteomes" id="UP000624703">
    <property type="component" value="Unassembled WGS sequence"/>
</dbReference>
<name>A0A8J7SJW2_9BACT</name>
<proteinExistence type="predicted"/>
<evidence type="ECO:0000313" key="2">
    <source>
        <dbReference type="Proteomes" id="UP000624703"/>
    </source>
</evidence>
<evidence type="ECO:0000313" key="1">
    <source>
        <dbReference type="EMBL" id="MBK1791366.1"/>
    </source>
</evidence>
<keyword evidence="2" id="KW-1185">Reference proteome</keyword>
<accession>A0A8J7SJW2</accession>
<dbReference type="EMBL" id="JAENIM010000039">
    <property type="protein sequence ID" value="MBK1791366.1"/>
    <property type="molecule type" value="Genomic_DNA"/>
</dbReference>
<gene>
    <name evidence="1" type="ORF">JIN82_09410</name>
</gene>
<dbReference type="AlphaFoldDB" id="A0A8J7SJW2"/>
<organism evidence="1 2">
    <name type="scientific">Persicirhabdus sediminis</name>
    <dbReference type="NCBI Taxonomy" id="454144"/>
    <lineage>
        <taxon>Bacteria</taxon>
        <taxon>Pseudomonadati</taxon>
        <taxon>Verrucomicrobiota</taxon>
        <taxon>Verrucomicrobiia</taxon>
        <taxon>Verrucomicrobiales</taxon>
        <taxon>Verrucomicrobiaceae</taxon>
        <taxon>Persicirhabdus</taxon>
    </lineage>
</organism>
<sequence>MQAIERIDENVVSKATVRANEAFRAEAQFVRYYTNKLEDALSLGDVKTALLIESDHTVAVDFGDVTVEKTEREYSGFISGKSKPLDQALKSLS</sequence>
<reference evidence="1" key="1">
    <citation type="submission" date="2021-01" db="EMBL/GenBank/DDBJ databases">
        <title>Modified the classification status of verrucomicrobia.</title>
        <authorList>
            <person name="Feng X."/>
        </authorList>
    </citation>
    <scope>NUCLEOTIDE SEQUENCE</scope>
    <source>
        <strain evidence="1">_KCTC 22039</strain>
    </source>
</reference>
<comment type="caution">
    <text evidence="1">The sequence shown here is derived from an EMBL/GenBank/DDBJ whole genome shotgun (WGS) entry which is preliminary data.</text>
</comment>